<dbReference type="EC" id="3.2.2.27" evidence="4 9"/>
<dbReference type="AlphaFoldDB" id="A0A4Z0H3V4"/>
<evidence type="ECO:0000256" key="4">
    <source>
        <dbReference type="ARBA" id="ARBA00012030"/>
    </source>
</evidence>
<evidence type="ECO:0000256" key="3">
    <source>
        <dbReference type="ARBA" id="ARBA00008184"/>
    </source>
</evidence>
<gene>
    <name evidence="9" type="primary">ung</name>
    <name evidence="13" type="ORF">E4663_06270</name>
</gene>
<keyword evidence="6 9" id="KW-0227">DNA damage</keyword>
<name>A0A4Z0H3V4_9BACI</name>
<dbReference type="NCBIfam" id="NF003589">
    <property type="entry name" value="PRK05254.1-2"/>
    <property type="match status" value="1"/>
</dbReference>
<dbReference type="PANTHER" id="PTHR11264:SF0">
    <property type="entry name" value="URACIL-DNA GLYCOSYLASE"/>
    <property type="match status" value="1"/>
</dbReference>
<comment type="subcellular location">
    <subcellularLocation>
        <location evidence="9">Cytoplasm</location>
    </subcellularLocation>
</comment>
<keyword evidence="13" id="KW-0326">Glycosidase</keyword>
<dbReference type="PROSITE" id="PS00130">
    <property type="entry name" value="U_DNA_GLYCOSYLASE"/>
    <property type="match status" value="1"/>
</dbReference>
<sequence>MKQFDNDWAQILEPEFEKDYYQELRESLKKEFSSHTIYPPMEQIFAALDHTSYEGTKVVIIGQDPYHGPHQAHGFSFSVQTDVPIPPSLRNIYKELNSDLGITPPAHGNLTAWAKKGVLLLNNVLTVRAHKAHSHQGLGWERFTDAVIHALNRRERPVVFILWGRHAQKKGKDIDTEKHLVIESPHPSPLAAHRGFFGSEPFSRSNQFLKEMGEVPVDWQLD</sequence>
<evidence type="ECO:0000259" key="12">
    <source>
        <dbReference type="SMART" id="SM00986"/>
    </source>
</evidence>
<dbReference type="HAMAP" id="MF_00148">
    <property type="entry name" value="UDG"/>
    <property type="match status" value="1"/>
</dbReference>
<feature type="domain" description="Uracil-DNA glycosylase-like" evidence="12">
    <location>
        <begin position="49"/>
        <end position="209"/>
    </location>
</feature>
<evidence type="ECO:0000256" key="2">
    <source>
        <dbReference type="ARBA" id="ARBA00002631"/>
    </source>
</evidence>
<comment type="caution">
    <text evidence="13">The sequence shown here is derived from an EMBL/GenBank/DDBJ whole genome shotgun (WGS) entry which is preliminary data.</text>
</comment>
<evidence type="ECO:0000256" key="10">
    <source>
        <dbReference type="PROSITE-ProRule" id="PRU10072"/>
    </source>
</evidence>
<dbReference type="Proteomes" id="UP000297982">
    <property type="component" value="Unassembled WGS sequence"/>
</dbReference>
<dbReference type="STRING" id="192814.GCA_900166575_01658"/>
<reference evidence="13 14" key="1">
    <citation type="journal article" date="2003" name="Int. J. Syst. Evol. Microbiol.">
        <title>Halobacillus salinus sp. nov., isolated from a salt lake on the coast of the East Sea in Korea.</title>
        <authorList>
            <person name="Yoon J.H."/>
            <person name="Kang K.H."/>
            <person name="Park Y.H."/>
        </authorList>
    </citation>
    <scope>NUCLEOTIDE SEQUENCE [LARGE SCALE GENOMIC DNA]</scope>
    <source>
        <strain evidence="13 14">HSL-3</strain>
    </source>
</reference>
<evidence type="ECO:0000256" key="9">
    <source>
        <dbReference type="HAMAP-Rule" id="MF_00148"/>
    </source>
</evidence>
<dbReference type="GO" id="GO:0005737">
    <property type="term" value="C:cytoplasm"/>
    <property type="evidence" value="ECO:0007669"/>
    <property type="project" value="UniProtKB-SubCell"/>
</dbReference>
<evidence type="ECO:0000256" key="7">
    <source>
        <dbReference type="ARBA" id="ARBA00022801"/>
    </source>
</evidence>
<evidence type="ECO:0000313" key="14">
    <source>
        <dbReference type="Proteomes" id="UP000297982"/>
    </source>
</evidence>
<comment type="function">
    <text evidence="2 9 11">Excises uracil residues from the DNA which can arise as a result of misincorporation of dUMP residues by DNA polymerase or due to deamination of cytosine.</text>
</comment>
<comment type="similarity">
    <text evidence="3 9 11">Belongs to the uracil-DNA glycosylase (UDG) superfamily. UNG family.</text>
</comment>
<proteinExistence type="inferred from homology"/>
<dbReference type="Pfam" id="PF03167">
    <property type="entry name" value="UDG"/>
    <property type="match status" value="1"/>
</dbReference>
<dbReference type="PANTHER" id="PTHR11264">
    <property type="entry name" value="URACIL-DNA GLYCOSYLASE"/>
    <property type="match status" value="1"/>
</dbReference>
<evidence type="ECO:0000256" key="1">
    <source>
        <dbReference type="ARBA" id="ARBA00001400"/>
    </source>
</evidence>
<keyword evidence="14" id="KW-1185">Reference proteome</keyword>
<dbReference type="FunFam" id="3.40.470.10:FF:000001">
    <property type="entry name" value="Uracil-DNA glycosylase"/>
    <property type="match status" value="1"/>
</dbReference>
<dbReference type="OrthoDB" id="9804372at2"/>
<dbReference type="Gene3D" id="3.40.470.10">
    <property type="entry name" value="Uracil-DNA glycosylase-like domain"/>
    <property type="match status" value="1"/>
</dbReference>
<dbReference type="NCBIfam" id="NF003591">
    <property type="entry name" value="PRK05254.1-4"/>
    <property type="match status" value="1"/>
</dbReference>
<dbReference type="InterPro" id="IPR018085">
    <property type="entry name" value="Ura-DNA_Glyclase_AS"/>
</dbReference>
<dbReference type="CDD" id="cd10027">
    <property type="entry name" value="UDG-F1-like"/>
    <property type="match status" value="1"/>
</dbReference>
<evidence type="ECO:0000256" key="6">
    <source>
        <dbReference type="ARBA" id="ARBA00022763"/>
    </source>
</evidence>
<evidence type="ECO:0000313" key="13">
    <source>
        <dbReference type="EMBL" id="TGB04594.1"/>
    </source>
</evidence>
<dbReference type="NCBIfam" id="TIGR00628">
    <property type="entry name" value="ung"/>
    <property type="match status" value="1"/>
</dbReference>
<protein>
    <recommendedName>
        <fullName evidence="5 9">Uracil-DNA glycosylase</fullName>
        <shortName evidence="9">UDG</shortName>
        <ecNumber evidence="4 9">3.2.2.27</ecNumber>
    </recommendedName>
</protein>
<dbReference type="EMBL" id="SRJC01000001">
    <property type="protein sequence ID" value="TGB04594.1"/>
    <property type="molecule type" value="Genomic_DNA"/>
</dbReference>
<dbReference type="SUPFAM" id="SSF52141">
    <property type="entry name" value="Uracil-DNA glycosylase-like"/>
    <property type="match status" value="1"/>
</dbReference>
<dbReference type="InterPro" id="IPR002043">
    <property type="entry name" value="UDG_fam1"/>
</dbReference>
<accession>A0A4Z0H3V4</accession>
<keyword evidence="8 9" id="KW-0234">DNA repair</keyword>
<feature type="active site" description="Proton acceptor" evidence="9 10">
    <location>
        <position position="64"/>
    </location>
</feature>
<keyword evidence="9" id="KW-0963">Cytoplasm</keyword>
<organism evidence="13 14">
    <name type="scientific">Halobacillus salinus</name>
    <dbReference type="NCBI Taxonomy" id="192814"/>
    <lineage>
        <taxon>Bacteria</taxon>
        <taxon>Bacillati</taxon>
        <taxon>Bacillota</taxon>
        <taxon>Bacilli</taxon>
        <taxon>Bacillales</taxon>
        <taxon>Bacillaceae</taxon>
        <taxon>Halobacillus</taxon>
    </lineage>
</organism>
<dbReference type="SMART" id="SM00986">
    <property type="entry name" value="UDG"/>
    <property type="match status" value="1"/>
</dbReference>
<dbReference type="NCBIfam" id="NF003588">
    <property type="entry name" value="PRK05254.1-1"/>
    <property type="match status" value="1"/>
</dbReference>
<dbReference type="SMART" id="SM00987">
    <property type="entry name" value="UreE_C"/>
    <property type="match status" value="1"/>
</dbReference>
<dbReference type="GO" id="GO:0004844">
    <property type="term" value="F:uracil DNA N-glycosylase activity"/>
    <property type="evidence" value="ECO:0007669"/>
    <property type="project" value="UniProtKB-UniRule"/>
</dbReference>
<evidence type="ECO:0000256" key="11">
    <source>
        <dbReference type="RuleBase" id="RU003780"/>
    </source>
</evidence>
<dbReference type="GO" id="GO:0097510">
    <property type="term" value="P:base-excision repair, AP site formation via deaminated base removal"/>
    <property type="evidence" value="ECO:0007669"/>
    <property type="project" value="TreeGrafter"/>
</dbReference>
<dbReference type="InterPro" id="IPR036895">
    <property type="entry name" value="Uracil-DNA_glycosylase-like_sf"/>
</dbReference>
<keyword evidence="7 9" id="KW-0378">Hydrolase</keyword>
<comment type="catalytic activity">
    <reaction evidence="1 9 11">
        <text>Hydrolyzes single-stranded DNA or mismatched double-stranded DNA and polynucleotides, releasing free uracil.</text>
        <dbReference type="EC" id="3.2.2.27"/>
    </reaction>
</comment>
<evidence type="ECO:0000256" key="5">
    <source>
        <dbReference type="ARBA" id="ARBA00018429"/>
    </source>
</evidence>
<dbReference type="NCBIfam" id="NF003592">
    <property type="entry name" value="PRK05254.1-5"/>
    <property type="match status" value="1"/>
</dbReference>
<evidence type="ECO:0000256" key="8">
    <source>
        <dbReference type="ARBA" id="ARBA00023204"/>
    </source>
</evidence>
<dbReference type="RefSeq" id="WP_079480021.1">
    <property type="nucleotide sequence ID" value="NZ_FVYZ01000004.1"/>
</dbReference>
<dbReference type="InterPro" id="IPR005122">
    <property type="entry name" value="Uracil-DNA_glycosylase-like"/>
</dbReference>